<dbReference type="Gramene" id="KMS95950">
    <property type="protein sequence ID" value="KMS95950"/>
    <property type="gene ID" value="BVRB_003580"/>
</dbReference>
<evidence type="ECO:0000256" key="1">
    <source>
        <dbReference type="SAM" id="MobiDB-lite"/>
    </source>
</evidence>
<accession>A0A0J8DYJ3</accession>
<feature type="compositionally biased region" description="Basic and acidic residues" evidence="1">
    <location>
        <begin position="48"/>
        <end position="60"/>
    </location>
</feature>
<keyword evidence="3" id="KW-1185">Reference proteome</keyword>
<protein>
    <submittedName>
        <fullName evidence="2">Uncharacterized protein</fullName>
    </submittedName>
</protein>
<feature type="region of interest" description="Disordered" evidence="1">
    <location>
        <begin position="22"/>
        <end position="60"/>
    </location>
</feature>
<name>A0A0J8DYJ3_BETVV</name>
<evidence type="ECO:0000313" key="3">
    <source>
        <dbReference type="Proteomes" id="UP000035740"/>
    </source>
</evidence>
<organism evidence="2 3">
    <name type="scientific">Beta vulgaris subsp. vulgaris</name>
    <name type="common">Beet</name>
    <dbReference type="NCBI Taxonomy" id="3555"/>
    <lineage>
        <taxon>Eukaryota</taxon>
        <taxon>Viridiplantae</taxon>
        <taxon>Streptophyta</taxon>
        <taxon>Embryophyta</taxon>
        <taxon>Tracheophyta</taxon>
        <taxon>Spermatophyta</taxon>
        <taxon>Magnoliopsida</taxon>
        <taxon>eudicotyledons</taxon>
        <taxon>Gunneridae</taxon>
        <taxon>Pentapetalae</taxon>
        <taxon>Caryophyllales</taxon>
        <taxon>Chenopodiaceae</taxon>
        <taxon>Betoideae</taxon>
        <taxon>Beta</taxon>
    </lineage>
</organism>
<dbReference type="Proteomes" id="UP000035740">
    <property type="component" value="Unassembled WGS sequence"/>
</dbReference>
<dbReference type="AlphaFoldDB" id="A0A0J8DYJ3"/>
<sequence length="60" mass="6760">MRCVCKSEPEFDWNVIETAHADDQHHRPFEGDPLFADEDAIANLDPRPTVEDQGHDASPS</sequence>
<dbReference type="EMBL" id="KQ090421">
    <property type="protein sequence ID" value="KMS95950.1"/>
    <property type="molecule type" value="Genomic_DNA"/>
</dbReference>
<proteinExistence type="predicted"/>
<evidence type="ECO:0000313" key="2">
    <source>
        <dbReference type="EMBL" id="KMS95950.1"/>
    </source>
</evidence>
<gene>
    <name evidence="2" type="ORF">BVRB_003580</name>
</gene>
<reference evidence="2 3" key="1">
    <citation type="journal article" date="2014" name="Nature">
        <title>The genome of the recently domesticated crop plant sugar beet (Beta vulgaris).</title>
        <authorList>
            <person name="Dohm J.C."/>
            <person name="Minoche A.E."/>
            <person name="Holtgrawe D."/>
            <person name="Capella-Gutierrez S."/>
            <person name="Zakrzewski F."/>
            <person name="Tafer H."/>
            <person name="Rupp O."/>
            <person name="Sorensen T.R."/>
            <person name="Stracke R."/>
            <person name="Reinhardt R."/>
            <person name="Goesmann A."/>
            <person name="Kraft T."/>
            <person name="Schulz B."/>
            <person name="Stadler P.F."/>
            <person name="Schmidt T."/>
            <person name="Gabaldon T."/>
            <person name="Lehrach H."/>
            <person name="Weisshaar B."/>
            <person name="Himmelbauer H."/>
        </authorList>
    </citation>
    <scope>NUCLEOTIDE SEQUENCE [LARGE SCALE GENOMIC DNA]</scope>
    <source>
        <tissue evidence="2">Taproot</tissue>
    </source>
</reference>